<dbReference type="Proteomes" id="UP000887566">
    <property type="component" value="Unplaced"/>
</dbReference>
<dbReference type="GO" id="GO:0000978">
    <property type="term" value="F:RNA polymerase II cis-regulatory region sequence-specific DNA binding"/>
    <property type="evidence" value="ECO:0007669"/>
    <property type="project" value="TreeGrafter"/>
</dbReference>
<dbReference type="PANTHER" id="PTHR11534:SF9">
    <property type="entry name" value="MYOGENIC-DETERMINATION PROTEIN"/>
    <property type="match status" value="1"/>
</dbReference>
<name>A0A914WIK8_9BILA</name>
<comment type="subcellular location">
    <subcellularLocation>
        <location evidence="1">Nucleus</location>
    </subcellularLocation>
</comment>
<dbReference type="InterPro" id="IPR039704">
    <property type="entry name" value="Myogenic_factor"/>
</dbReference>
<dbReference type="Gene3D" id="4.10.280.10">
    <property type="entry name" value="Helix-loop-helix DNA-binding domain"/>
    <property type="match status" value="1"/>
</dbReference>
<evidence type="ECO:0000256" key="4">
    <source>
        <dbReference type="ARBA" id="ARBA00070761"/>
    </source>
</evidence>
<feature type="compositionally biased region" description="Basic and acidic residues" evidence="5">
    <location>
        <begin position="118"/>
        <end position="130"/>
    </location>
</feature>
<dbReference type="SMART" id="SM00520">
    <property type="entry name" value="BASIC"/>
    <property type="match status" value="1"/>
</dbReference>
<dbReference type="SMART" id="SM00353">
    <property type="entry name" value="HLH"/>
    <property type="match status" value="1"/>
</dbReference>
<evidence type="ECO:0000256" key="3">
    <source>
        <dbReference type="ARBA" id="ARBA00023242"/>
    </source>
</evidence>
<feature type="compositionally biased region" description="Polar residues" evidence="5">
    <location>
        <begin position="323"/>
        <end position="343"/>
    </location>
</feature>
<feature type="compositionally biased region" description="Pro residues" evidence="5">
    <location>
        <begin position="100"/>
        <end position="115"/>
    </location>
</feature>
<feature type="region of interest" description="Disordered" evidence="5">
    <location>
        <begin position="93"/>
        <end position="140"/>
    </location>
</feature>
<dbReference type="GO" id="GO:0007517">
    <property type="term" value="P:muscle organ development"/>
    <property type="evidence" value="ECO:0007669"/>
    <property type="project" value="InterPro"/>
</dbReference>
<feature type="domain" description="BHLH" evidence="6">
    <location>
        <begin position="190"/>
        <end position="241"/>
    </location>
</feature>
<reference evidence="8" key="1">
    <citation type="submission" date="2022-11" db="UniProtKB">
        <authorList>
            <consortium name="WormBaseParasite"/>
        </authorList>
    </citation>
    <scope>IDENTIFICATION</scope>
</reference>
<keyword evidence="2" id="KW-0238">DNA-binding</keyword>
<dbReference type="AlphaFoldDB" id="A0A914WIK8"/>
<dbReference type="GO" id="GO:0005634">
    <property type="term" value="C:nucleus"/>
    <property type="evidence" value="ECO:0007669"/>
    <property type="project" value="UniProtKB-SubCell"/>
</dbReference>
<dbReference type="PROSITE" id="PS50888">
    <property type="entry name" value="BHLH"/>
    <property type="match status" value="1"/>
</dbReference>
<keyword evidence="7" id="KW-1185">Reference proteome</keyword>
<evidence type="ECO:0000256" key="2">
    <source>
        <dbReference type="ARBA" id="ARBA00023125"/>
    </source>
</evidence>
<feature type="compositionally biased region" description="Acidic residues" evidence="5">
    <location>
        <begin position="404"/>
        <end position="416"/>
    </location>
</feature>
<feature type="compositionally biased region" description="Gly residues" evidence="5">
    <location>
        <begin position="304"/>
        <end position="321"/>
    </location>
</feature>
<dbReference type="InterPro" id="IPR011598">
    <property type="entry name" value="bHLH_dom"/>
</dbReference>
<keyword evidence="3" id="KW-0539">Nucleus</keyword>
<dbReference type="PANTHER" id="PTHR11534">
    <property type="entry name" value="MYOGENIC FACTOR"/>
    <property type="match status" value="1"/>
</dbReference>
<dbReference type="SUPFAM" id="SSF47459">
    <property type="entry name" value="HLH, helix-loop-helix DNA-binding domain"/>
    <property type="match status" value="1"/>
</dbReference>
<dbReference type="GO" id="GO:0000981">
    <property type="term" value="F:DNA-binding transcription factor activity, RNA polymerase II-specific"/>
    <property type="evidence" value="ECO:0007669"/>
    <property type="project" value="TreeGrafter"/>
</dbReference>
<evidence type="ECO:0000256" key="1">
    <source>
        <dbReference type="ARBA" id="ARBA00004123"/>
    </source>
</evidence>
<evidence type="ECO:0000259" key="6">
    <source>
        <dbReference type="PROSITE" id="PS50888"/>
    </source>
</evidence>
<evidence type="ECO:0000313" key="8">
    <source>
        <dbReference type="WBParaSite" id="PSAMB.scaffold4123size15625.g23512.t1"/>
    </source>
</evidence>
<dbReference type="GO" id="GO:0046983">
    <property type="term" value="F:protein dimerization activity"/>
    <property type="evidence" value="ECO:0007669"/>
    <property type="project" value="InterPro"/>
</dbReference>
<dbReference type="CDD" id="cd19699">
    <property type="entry name" value="bHLH_TS_dMYOD_like"/>
    <property type="match status" value="1"/>
</dbReference>
<dbReference type="Pfam" id="PF01586">
    <property type="entry name" value="Basic"/>
    <property type="match status" value="1"/>
</dbReference>
<accession>A0A914WIK8</accession>
<sequence>MNPSDLGTCQYDPLYGYTQTPARLTAAGDISALGSSAVPCFPSTQTGDYPPPPAHPIPTYDIYARYPPYYPSYTAGPPHFYPDLSTFTVKAPGQEFSQVGPPPNVDGPSPAPPGPSLKDMDVKQEQRVADDSASAPSHHACVKEGEMQHQGLGEEHIPHVLAPTDPTGHTPRRCLLWACKACKKKSVTVDRRKAATMRERRRLRKVNEAFEIVKRRTCANPNQRLPKVEILRNAIEYIESLEEMLHGQGKLNKNMTPGALAGGAVSGPLASGPATSGASEFLPVSGGASTGGYYSEGKMLAGQFSGGESAGDGDYGSGGSNGPTPSAQEQSTGFESSQPGQKSSLDRLSLIVDSISSLPDGENGGGVAGEGANDGRVLPPLPDRPSGSSGRDMRASSPMSESGDNSDDGDSDGSCI</sequence>
<organism evidence="7 8">
    <name type="scientific">Plectus sambesii</name>
    <dbReference type="NCBI Taxonomy" id="2011161"/>
    <lineage>
        <taxon>Eukaryota</taxon>
        <taxon>Metazoa</taxon>
        <taxon>Ecdysozoa</taxon>
        <taxon>Nematoda</taxon>
        <taxon>Chromadorea</taxon>
        <taxon>Plectida</taxon>
        <taxon>Plectina</taxon>
        <taxon>Plectoidea</taxon>
        <taxon>Plectidae</taxon>
        <taxon>Plectus</taxon>
    </lineage>
</organism>
<evidence type="ECO:0000256" key="5">
    <source>
        <dbReference type="SAM" id="MobiDB-lite"/>
    </source>
</evidence>
<dbReference type="InterPro" id="IPR036638">
    <property type="entry name" value="HLH_DNA-bd_sf"/>
</dbReference>
<protein>
    <recommendedName>
        <fullName evidence="4">Myoblast determination protein 1 homolog</fullName>
    </recommendedName>
</protein>
<proteinExistence type="predicted"/>
<feature type="region of interest" description="Disordered" evidence="5">
    <location>
        <begin position="304"/>
        <end position="416"/>
    </location>
</feature>
<dbReference type="InterPro" id="IPR002546">
    <property type="entry name" value="MyoD_N"/>
</dbReference>
<dbReference type="GO" id="GO:0045663">
    <property type="term" value="P:positive regulation of myoblast differentiation"/>
    <property type="evidence" value="ECO:0007669"/>
    <property type="project" value="TreeGrafter"/>
</dbReference>
<dbReference type="FunFam" id="4.10.280.10:FF:000005">
    <property type="entry name" value="Myogenic factor"/>
    <property type="match status" value="1"/>
</dbReference>
<dbReference type="Pfam" id="PF00010">
    <property type="entry name" value="HLH"/>
    <property type="match status" value="1"/>
</dbReference>
<dbReference type="WBParaSite" id="PSAMB.scaffold4123size15625.g23512.t1">
    <property type="protein sequence ID" value="PSAMB.scaffold4123size15625.g23512.t1"/>
    <property type="gene ID" value="PSAMB.scaffold4123size15625.g23512"/>
</dbReference>
<evidence type="ECO:0000313" key="7">
    <source>
        <dbReference type="Proteomes" id="UP000887566"/>
    </source>
</evidence>